<name>A0A426RMM4_9FLAO</name>
<dbReference type="AlphaFoldDB" id="A0A426RMM4"/>
<protein>
    <submittedName>
        <fullName evidence="2">DinB family protein</fullName>
    </submittedName>
</protein>
<evidence type="ECO:0000313" key="3">
    <source>
        <dbReference type="Proteomes" id="UP000286990"/>
    </source>
</evidence>
<organism evidence="2 3">
    <name type="scientific">Maribacter algicola</name>
    <dbReference type="NCBI Taxonomy" id="2498892"/>
    <lineage>
        <taxon>Bacteria</taxon>
        <taxon>Pseudomonadati</taxon>
        <taxon>Bacteroidota</taxon>
        <taxon>Flavobacteriia</taxon>
        <taxon>Flavobacteriales</taxon>
        <taxon>Flavobacteriaceae</taxon>
        <taxon>Maribacter</taxon>
    </lineage>
</organism>
<comment type="caution">
    <text evidence="2">The sequence shown here is derived from an EMBL/GenBank/DDBJ whole genome shotgun (WGS) entry which is preliminary data.</text>
</comment>
<feature type="domain" description="DinB-like" evidence="1">
    <location>
        <begin position="10"/>
        <end position="144"/>
    </location>
</feature>
<dbReference type="EMBL" id="QUSX01000001">
    <property type="protein sequence ID" value="RRQ50257.1"/>
    <property type="molecule type" value="Genomic_DNA"/>
</dbReference>
<dbReference type="Gene3D" id="1.20.120.450">
    <property type="entry name" value="dinb family like domain"/>
    <property type="match status" value="1"/>
</dbReference>
<gene>
    <name evidence="2" type="ORF">DZC72_06750</name>
</gene>
<keyword evidence="3" id="KW-1185">Reference proteome</keyword>
<reference evidence="3" key="1">
    <citation type="submission" date="2018-12" db="EMBL/GenBank/DDBJ databases">
        <title>Maribacter lutimaris sp. nov., isolated from marine sediment.</title>
        <authorList>
            <person name="Kim K.K."/>
        </authorList>
    </citation>
    <scope>NUCLEOTIDE SEQUENCE [LARGE SCALE GENOMIC DNA]</scope>
    <source>
        <strain evidence="3">PoM-212</strain>
    </source>
</reference>
<dbReference type="InterPro" id="IPR024775">
    <property type="entry name" value="DinB-like"/>
</dbReference>
<dbReference type="RefSeq" id="WP_125222074.1">
    <property type="nucleotide sequence ID" value="NZ_QUSX01000001.1"/>
</dbReference>
<proteinExistence type="predicted"/>
<dbReference type="InterPro" id="IPR034660">
    <property type="entry name" value="DinB/YfiT-like"/>
</dbReference>
<dbReference type="Pfam" id="PF12867">
    <property type="entry name" value="DinB_2"/>
    <property type="match status" value="1"/>
</dbReference>
<dbReference type="OrthoDB" id="4295522at2"/>
<accession>A0A426RMM4</accession>
<dbReference type="SUPFAM" id="SSF109854">
    <property type="entry name" value="DinB/YfiT-like putative metalloenzymes"/>
    <property type="match status" value="1"/>
</dbReference>
<sequence>MNSQLALTLQNRRHLHQILTQTPKKDLLKIPDGFRNNIWWNIAHVVVTQQILVYKFSALQMRVPDELVEKFMKGTTPDGTATDEEIMMVADFLISTIEWTKQDLEEGLFKEYKPYTTSAGFHLETLGDAINFNLFHEGLHMATILTQKRLLK</sequence>
<dbReference type="Proteomes" id="UP000286990">
    <property type="component" value="Unassembled WGS sequence"/>
</dbReference>
<evidence type="ECO:0000259" key="1">
    <source>
        <dbReference type="Pfam" id="PF12867"/>
    </source>
</evidence>
<evidence type="ECO:0000313" key="2">
    <source>
        <dbReference type="EMBL" id="RRQ50257.1"/>
    </source>
</evidence>